<dbReference type="AlphaFoldDB" id="A0AAN7U780"/>
<protein>
    <submittedName>
        <fullName evidence="3">Uncharacterized protein</fullName>
    </submittedName>
</protein>
<evidence type="ECO:0000256" key="1">
    <source>
        <dbReference type="SAM" id="MobiDB-lite"/>
    </source>
</evidence>
<proteinExistence type="predicted"/>
<dbReference type="PANTHER" id="PTHR31318:SF1">
    <property type="entry name" value="POLYMORPHIC MEMBRANE PROTEIN REPEAT-CONTAINING PROTEIN-RELATED"/>
    <property type="match status" value="1"/>
</dbReference>
<feature type="compositionally biased region" description="Low complexity" evidence="1">
    <location>
        <begin position="474"/>
        <end position="537"/>
    </location>
</feature>
<name>A0AAN7U780_9MYCE</name>
<organism evidence="3 4">
    <name type="scientific">Dictyostelium firmibasis</name>
    <dbReference type="NCBI Taxonomy" id="79012"/>
    <lineage>
        <taxon>Eukaryota</taxon>
        <taxon>Amoebozoa</taxon>
        <taxon>Evosea</taxon>
        <taxon>Eumycetozoa</taxon>
        <taxon>Dictyostelia</taxon>
        <taxon>Dictyosteliales</taxon>
        <taxon>Dictyosteliaceae</taxon>
        <taxon>Dictyostelium</taxon>
    </lineage>
</organism>
<feature type="region of interest" description="Disordered" evidence="1">
    <location>
        <begin position="474"/>
        <end position="543"/>
    </location>
</feature>
<evidence type="ECO:0000313" key="4">
    <source>
        <dbReference type="Proteomes" id="UP001344447"/>
    </source>
</evidence>
<accession>A0AAN7U780</accession>
<dbReference type="Proteomes" id="UP001344447">
    <property type="component" value="Unassembled WGS sequence"/>
</dbReference>
<comment type="caution">
    <text evidence="3">The sequence shown here is derived from an EMBL/GenBank/DDBJ whole genome shotgun (WGS) entry which is preliminary data.</text>
</comment>
<evidence type="ECO:0000313" key="3">
    <source>
        <dbReference type="EMBL" id="KAK5580605.1"/>
    </source>
</evidence>
<keyword evidence="2" id="KW-0732">Signal</keyword>
<dbReference type="PANTHER" id="PTHR31318">
    <property type="entry name" value="EXPRESSED PROTEIN-RELATED"/>
    <property type="match status" value="1"/>
</dbReference>
<feature type="chain" id="PRO_5042995949" evidence="2">
    <location>
        <begin position="23"/>
        <end position="569"/>
    </location>
</feature>
<gene>
    <name evidence="3" type="ORF">RB653_000627</name>
</gene>
<evidence type="ECO:0000256" key="2">
    <source>
        <dbReference type="SAM" id="SignalP"/>
    </source>
</evidence>
<dbReference type="EMBL" id="JAVFKY010000002">
    <property type="protein sequence ID" value="KAK5580605.1"/>
    <property type="molecule type" value="Genomic_DNA"/>
</dbReference>
<feature type="signal peptide" evidence="2">
    <location>
        <begin position="1"/>
        <end position="22"/>
    </location>
</feature>
<sequence>MDKKYLIILLLVLINNINIIYSQRLSINVDYNINKDYIDSQCGINSEPHCTSLEDAGKRAILESELNNTIPIYIYIHSDINGSMVASVGNLYSICNVVVVSSTNTSVQFTVDGSNTNQSFLSIEEPNDVQQTPICVNQRKIYIQSLRFINWNQTLFKININQETQMQPIDQSKSIALSIARVNISYSSSILWVYPKNPNQIYNYNSISITASATAKNLYSSNLMTPNSVYETLPPFYLVGCSLVDQVNLENSNISLTPYIYFEGGSYKGSSSITNNTFSCNPFIFMYKNIFLSGPLSFKNNEIMTFIYFLEHQTNVSPLLTLFANISVPAICNKNQFLNNKYHDSFNVYSKGNSSFDSHVLDLGTSDKKPINYFYVEDGHLDFTFPIFSKPSEAFKNLFKVANSSIGVYNVDLSVYEFPIVGSNSSVFLDMNYVNDYTIFKNETFCNCTDCLYYGDESSGIFKIDTTFRHSLCNPEPSNSSSNDNSSSSSSSTPSTTSPAITSSTTTTSTIVPTTTSTTTTSTTTSTVIPTETPSISGDGAIPMSASTIKRKTSIVVFSILMVILYVFI</sequence>
<reference evidence="3 4" key="1">
    <citation type="submission" date="2023-11" db="EMBL/GenBank/DDBJ databases">
        <title>Dfirmibasis_genome.</title>
        <authorList>
            <person name="Edelbroek B."/>
            <person name="Kjellin J."/>
            <person name="Jerlstrom-Hultqvist J."/>
            <person name="Soderbom F."/>
        </authorList>
    </citation>
    <scope>NUCLEOTIDE SEQUENCE [LARGE SCALE GENOMIC DNA]</scope>
    <source>
        <strain evidence="3 4">TNS-C-14</strain>
    </source>
</reference>
<keyword evidence="4" id="KW-1185">Reference proteome</keyword>